<comment type="caution">
    <text evidence="2">The sequence shown here is derived from an EMBL/GenBank/DDBJ whole genome shotgun (WGS) entry which is preliminary data.</text>
</comment>
<evidence type="ECO:0000313" key="1">
    <source>
        <dbReference type="EMBL" id="KAA0047387.1"/>
    </source>
</evidence>
<keyword evidence="2" id="KW-0456">Lyase</keyword>
<dbReference type="GO" id="GO:0016829">
    <property type="term" value="F:lyase activity"/>
    <property type="evidence" value="ECO:0007669"/>
    <property type="project" value="UniProtKB-KW"/>
</dbReference>
<gene>
    <name evidence="2" type="ORF">E5676_scaffold363G00420</name>
    <name evidence="1" type="ORF">E6C27_scaffold754G00430</name>
</gene>
<organism evidence="2 4">
    <name type="scientific">Cucumis melo var. makuwa</name>
    <name type="common">Oriental melon</name>
    <dbReference type="NCBI Taxonomy" id="1194695"/>
    <lineage>
        <taxon>Eukaryota</taxon>
        <taxon>Viridiplantae</taxon>
        <taxon>Streptophyta</taxon>
        <taxon>Embryophyta</taxon>
        <taxon>Tracheophyta</taxon>
        <taxon>Spermatophyta</taxon>
        <taxon>Magnoliopsida</taxon>
        <taxon>eudicotyledons</taxon>
        <taxon>Gunneridae</taxon>
        <taxon>Pentapetalae</taxon>
        <taxon>rosids</taxon>
        <taxon>fabids</taxon>
        <taxon>Cucurbitales</taxon>
        <taxon>Cucurbitaceae</taxon>
        <taxon>Benincaseae</taxon>
        <taxon>Cucumis</taxon>
    </lineage>
</organism>
<dbReference type="Proteomes" id="UP000321393">
    <property type="component" value="Unassembled WGS sequence"/>
</dbReference>
<evidence type="ECO:0000313" key="2">
    <source>
        <dbReference type="EMBL" id="TYK14064.1"/>
    </source>
</evidence>
<dbReference type="EMBL" id="SSTD01009625">
    <property type="protein sequence ID" value="TYK14064.1"/>
    <property type="molecule type" value="Genomic_DNA"/>
</dbReference>
<dbReference type="Proteomes" id="UP000321947">
    <property type="component" value="Unassembled WGS sequence"/>
</dbReference>
<proteinExistence type="predicted"/>
<dbReference type="EMBL" id="SSTE01013251">
    <property type="protein sequence ID" value="KAA0047387.1"/>
    <property type="molecule type" value="Genomic_DNA"/>
</dbReference>
<protein>
    <submittedName>
        <fullName evidence="2">(R)-mandelonitrile lyase 1-like</fullName>
    </submittedName>
</protein>
<reference evidence="3 4" key="1">
    <citation type="submission" date="2019-08" db="EMBL/GenBank/DDBJ databases">
        <title>Draft genome sequences of two oriental melons (Cucumis melo L. var makuwa).</title>
        <authorList>
            <person name="Kwon S.-Y."/>
        </authorList>
    </citation>
    <scope>NUCLEOTIDE SEQUENCE [LARGE SCALE GENOMIC DNA]</scope>
    <source>
        <strain evidence="4">cv. Chang Bougi</strain>
        <strain evidence="3">cv. SW 3</strain>
        <tissue evidence="2">Leaf</tissue>
    </source>
</reference>
<dbReference type="AlphaFoldDB" id="A0A5D3CSP6"/>
<evidence type="ECO:0000313" key="4">
    <source>
        <dbReference type="Proteomes" id="UP000321947"/>
    </source>
</evidence>
<evidence type="ECO:0000313" key="3">
    <source>
        <dbReference type="Proteomes" id="UP000321393"/>
    </source>
</evidence>
<accession>A0A5D3CSP6</accession>
<name>A0A5D3CSP6_CUCMM</name>
<sequence>MNEMMIAFPRMRLDVDSTMVERPIVRHVVDNFINDDDEQLSIQSRPSTMSNFLTDFGDSNSLFYFNVEEFNNIGGTSLVSDMSDASQPTAQTPRRRKHLRNLELERYVAQDEKIPIPIAPQQDISISSHVVRFSNTIDVLTWDTFPVRFLKWTNVTLEYIKLVKCDLQEQSSMNRVVRVKQPYNDNSGVKSFL</sequence>